<evidence type="ECO:0000313" key="2">
    <source>
        <dbReference type="Proteomes" id="UP001196413"/>
    </source>
</evidence>
<comment type="caution">
    <text evidence="1">The sequence shown here is derived from an EMBL/GenBank/DDBJ whole genome shotgun (WGS) entry which is preliminary data.</text>
</comment>
<dbReference type="Proteomes" id="UP001196413">
    <property type="component" value="Unassembled WGS sequence"/>
</dbReference>
<accession>A0AAD5MJ30</accession>
<keyword evidence="2" id="KW-1185">Reference proteome</keyword>
<name>A0AAD5MJ30_PARTN</name>
<evidence type="ECO:0000313" key="1">
    <source>
        <dbReference type="EMBL" id="KAJ1349882.1"/>
    </source>
</evidence>
<reference evidence="1" key="1">
    <citation type="submission" date="2021-06" db="EMBL/GenBank/DDBJ databases">
        <title>Parelaphostrongylus tenuis whole genome reference sequence.</title>
        <authorList>
            <person name="Garwood T.J."/>
            <person name="Larsen P.A."/>
            <person name="Fountain-Jones N.M."/>
            <person name="Garbe J.R."/>
            <person name="Macchietto M.G."/>
            <person name="Kania S.A."/>
            <person name="Gerhold R.W."/>
            <person name="Richards J.E."/>
            <person name="Wolf T.M."/>
        </authorList>
    </citation>
    <scope>NUCLEOTIDE SEQUENCE</scope>
    <source>
        <strain evidence="1">MNPRO001-30</strain>
        <tissue evidence="1">Meninges</tissue>
    </source>
</reference>
<sequence>MLTSIPQKSTSDKRAPVIEVIIWQAFKSRFLSFFVQKVSIKSLLAAQLQLIFDNVLGAPFTDPELPEPFRPSSAPDFVELGNGSSTLFPELLRWLDHLFDNDPQFLQFLESVSRLYKYLLVYHWISTMSAVFIPGMCNSTTAIH</sequence>
<organism evidence="1 2">
    <name type="scientific">Parelaphostrongylus tenuis</name>
    <name type="common">Meningeal worm</name>
    <dbReference type="NCBI Taxonomy" id="148309"/>
    <lineage>
        <taxon>Eukaryota</taxon>
        <taxon>Metazoa</taxon>
        <taxon>Ecdysozoa</taxon>
        <taxon>Nematoda</taxon>
        <taxon>Chromadorea</taxon>
        <taxon>Rhabditida</taxon>
        <taxon>Rhabditina</taxon>
        <taxon>Rhabditomorpha</taxon>
        <taxon>Strongyloidea</taxon>
        <taxon>Metastrongylidae</taxon>
        <taxon>Parelaphostrongylus</taxon>
    </lineage>
</organism>
<protein>
    <submittedName>
        <fullName evidence="1">Uncharacterized protein</fullName>
    </submittedName>
</protein>
<proteinExistence type="predicted"/>
<dbReference type="AlphaFoldDB" id="A0AAD5MJ30"/>
<dbReference type="EMBL" id="JAHQIW010000768">
    <property type="protein sequence ID" value="KAJ1349882.1"/>
    <property type="molecule type" value="Genomic_DNA"/>
</dbReference>
<gene>
    <name evidence="1" type="ORF">KIN20_005553</name>
</gene>